<dbReference type="InterPro" id="IPR027417">
    <property type="entry name" value="P-loop_NTPase"/>
</dbReference>
<dbReference type="SMART" id="SM00382">
    <property type="entry name" value="AAA"/>
    <property type="match status" value="1"/>
</dbReference>
<dbReference type="AlphaFoldDB" id="A0A919A2G4"/>
<dbReference type="SMART" id="SM00028">
    <property type="entry name" value="TPR"/>
    <property type="match status" value="4"/>
</dbReference>
<dbReference type="Gene3D" id="3.40.50.300">
    <property type="entry name" value="P-loop containing nucleotide triphosphate hydrolases"/>
    <property type="match status" value="1"/>
</dbReference>
<name>A0A919A2G4_9ACTN</name>
<accession>A0A919A2G4</accession>
<feature type="compositionally biased region" description="Low complexity" evidence="1">
    <location>
        <begin position="170"/>
        <end position="185"/>
    </location>
</feature>
<feature type="region of interest" description="Disordered" evidence="1">
    <location>
        <begin position="723"/>
        <end position="757"/>
    </location>
</feature>
<feature type="domain" description="AAA+ ATPase" evidence="2">
    <location>
        <begin position="60"/>
        <end position="265"/>
    </location>
</feature>
<proteinExistence type="predicted"/>
<evidence type="ECO:0000259" key="2">
    <source>
        <dbReference type="SMART" id="SM00382"/>
    </source>
</evidence>
<dbReference type="InterPro" id="IPR011990">
    <property type="entry name" value="TPR-like_helical_dom_sf"/>
</dbReference>
<dbReference type="Pfam" id="PF13424">
    <property type="entry name" value="TPR_12"/>
    <property type="match status" value="2"/>
</dbReference>
<dbReference type="PRINTS" id="PR00364">
    <property type="entry name" value="DISEASERSIST"/>
</dbReference>
<comment type="caution">
    <text evidence="3">The sequence shown here is derived from an EMBL/GenBank/DDBJ whole genome shotgun (WGS) entry which is preliminary data.</text>
</comment>
<dbReference type="Pfam" id="PF13401">
    <property type="entry name" value="AAA_22"/>
    <property type="match status" value="1"/>
</dbReference>
<feature type="region of interest" description="Disordered" evidence="1">
    <location>
        <begin position="1"/>
        <end position="30"/>
    </location>
</feature>
<organism evidence="3 4">
    <name type="scientific">Streptomyces longispororuber</name>
    <dbReference type="NCBI Taxonomy" id="68230"/>
    <lineage>
        <taxon>Bacteria</taxon>
        <taxon>Bacillati</taxon>
        <taxon>Actinomycetota</taxon>
        <taxon>Actinomycetes</taxon>
        <taxon>Kitasatosporales</taxon>
        <taxon>Streptomycetaceae</taxon>
        <taxon>Streptomyces</taxon>
    </lineage>
</organism>
<protein>
    <recommendedName>
        <fullName evidence="2">AAA+ ATPase domain-containing protein</fullName>
    </recommendedName>
</protein>
<sequence>MTDQAVDTDGAARGAVPPPTSAAAGADGGRFVGRHRELKELRADIDRAGLDTLSGRKAPRARVLLIAGRPGSGRTALAEELARRLADDYPDGILRARLTDPDGTPVPTERTARDLLDALAVPAPAGADADELAATLRAALADRRALLLLDDVAEATDVPDVPHVPHVPHVPDGPGVPDTTGAADGTDPDADADPDADPGDRVPVAAGGAAQVDPLLPDTPDCLVVAVSGGPLTGIPDVRPCTIGGLDTKAAVELLTRSAGSVRITVDPRSAETLAEACEGHPAALVIAGGWLAARPKAALADLAKQVRELPEDGLADSGLARVFRHAYAGLPAPSARMLRLLCLAPAGYVDPHTASALAGCSVHGARAALDDFVALGLLRTVPSPLPQYEVPGCLVPLLRKLMETQDRPGEVQLARARMLERTVRLLQSCRAVTEPGDAASRAKLAGLPRALRFPNPRAAAEWLRIRQPALLAAARLAVADGELDTLARRLMSALARALAAHRGTEAAAPELYGIHQLVLDVAERRHLPREQAAALLNLADLDARTGRTHEALARYRAALDCAREAGDPYATGRAMESVGGAYQELGDFSRAADWYGRALTHRQARDERADAARLHGRIATAHTYAGRYGEALRNWRSAVAGYRRLGDLPARARALGELARVQEYAGRPEDCLRTCRRALELAREAQDVRLLAALQLRLADALDRLGDPTAARLHRAAAERILGSEPSGGSAEVAGPAPQDGAPASAYEIRSPSGQG</sequence>
<evidence type="ECO:0000313" key="4">
    <source>
        <dbReference type="Proteomes" id="UP000608024"/>
    </source>
</evidence>
<dbReference type="InterPro" id="IPR003593">
    <property type="entry name" value="AAA+_ATPase"/>
</dbReference>
<dbReference type="Proteomes" id="UP000608024">
    <property type="component" value="Unassembled WGS sequence"/>
</dbReference>
<dbReference type="InterPro" id="IPR049945">
    <property type="entry name" value="AAA_22"/>
</dbReference>
<dbReference type="PANTHER" id="PTHR47691:SF3">
    <property type="entry name" value="HTH-TYPE TRANSCRIPTIONAL REGULATOR RV0890C-RELATED"/>
    <property type="match status" value="1"/>
</dbReference>
<dbReference type="InterPro" id="IPR019734">
    <property type="entry name" value="TPR_rpt"/>
</dbReference>
<keyword evidence="4" id="KW-1185">Reference proteome</keyword>
<dbReference type="SUPFAM" id="SSF48452">
    <property type="entry name" value="TPR-like"/>
    <property type="match status" value="2"/>
</dbReference>
<evidence type="ECO:0000256" key="1">
    <source>
        <dbReference type="SAM" id="MobiDB-lite"/>
    </source>
</evidence>
<dbReference type="Gene3D" id="1.25.40.10">
    <property type="entry name" value="Tetratricopeptide repeat domain"/>
    <property type="match status" value="2"/>
</dbReference>
<reference evidence="3" key="1">
    <citation type="journal article" date="2014" name="Int. J. Syst. Evol. Microbiol.">
        <title>Complete genome sequence of Corynebacterium casei LMG S-19264T (=DSM 44701T), isolated from a smear-ripened cheese.</title>
        <authorList>
            <consortium name="US DOE Joint Genome Institute (JGI-PGF)"/>
            <person name="Walter F."/>
            <person name="Albersmeier A."/>
            <person name="Kalinowski J."/>
            <person name="Ruckert C."/>
        </authorList>
    </citation>
    <scope>NUCLEOTIDE SEQUENCE</scope>
    <source>
        <strain evidence="3">JCM 4784</strain>
    </source>
</reference>
<dbReference type="SUPFAM" id="SSF52540">
    <property type="entry name" value="P-loop containing nucleoside triphosphate hydrolases"/>
    <property type="match status" value="1"/>
</dbReference>
<dbReference type="PANTHER" id="PTHR47691">
    <property type="entry name" value="REGULATOR-RELATED"/>
    <property type="match status" value="1"/>
</dbReference>
<reference evidence="3" key="2">
    <citation type="submission" date="2020-09" db="EMBL/GenBank/DDBJ databases">
        <authorList>
            <person name="Sun Q."/>
            <person name="Ohkuma M."/>
        </authorList>
    </citation>
    <scope>NUCLEOTIDE SEQUENCE</scope>
    <source>
        <strain evidence="3">JCM 4784</strain>
    </source>
</reference>
<dbReference type="EMBL" id="BNBT01000130">
    <property type="protein sequence ID" value="GHE83711.1"/>
    <property type="molecule type" value="Genomic_DNA"/>
</dbReference>
<dbReference type="GO" id="GO:0016887">
    <property type="term" value="F:ATP hydrolysis activity"/>
    <property type="evidence" value="ECO:0007669"/>
    <property type="project" value="InterPro"/>
</dbReference>
<gene>
    <name evidence="3" type="ORF">GCM10018785_59530</name>
</gene>
<evidence type="ECO:0000313" key="3">
    <source>
        <dbReference type="EMBL" id="GHE83711.1"/>
    </source>
</evidence>
<feature type="compositionally biased region" description="Acidic residues" evidence="1">
    <location>
        <begin position="186"/>
        <end position="197"/>
    </location>
</feature>
<dbReference type="RefSeq" id="WP_190139203.1">
    <property type="nucleotide sequence ID" value="NZ_BNBT01000130.1"/>
</dbReference>
<feature type="region of interest" description="Disordered" evidence="1">
    <location>
        <begin position="159"/>
        <end position="205"/>
    </location>
</feature>